<evidence type="ECO:0000313" key="2">
    <source>
        <dbReference type="EMBL" id="ALY09304.1"/>
    </source>
</evidence>
<keyword evidence="3" id="KW-1185">Reference proteome</keyword>
<protein>
    <submittedName>
        <fullName evidence="2">Uncharacterized protein</fullName>
    </submittedName>
</protein>
<keyword evidence="1" id="KW-0812">Transmembrane</keyword>
<sequence length="64" mass="7201">MLILIIGCIIMYSTFDWLAFLVLRRHKDLLLLAAIQKKRALNAIPIYVVVVGAALLGHMLGWIP</sequence>
<reference evidence="2 3" key="1">
    <citation type="submission" date="2015-11" db="EMBL/GenBank/DDBJ databases">
        <authorList>
            <person name="Ott C."/>
            <person name="Guerrero C.A."/>
            <person name="Bradley K.W."/>
            <person name="Asai D.J."/>
            <person name="Bowman C.A."/>
            <person name="Russell D.A."/>
            <person name="Pope W.H."/>
            <person name="Jacobs-Sera D."/>
            <person name="Hendrix R.W."/>
            <person name="Hatfull G.F."/>
        </authorList>
    </citation>
    <scope>NUCLEOTIDE SEQUENCE [LARGE SCALE GENOMIC DNA]</scope>
</reference>
<gene>
    <name evidence="2" type="primary">34</name>
    <name evidence="2" type="ORF">JASMINE_34</name>
</gene>
<feature type="transmembrane region" description="Helical" evidence="1">
    <location>
        <begin position="6"/>
        <end position="23"/>
    </location>
</feature>
<proteinExistence type="predicted"/>
<dbReference type="RefSeq" id="YP_009594322.1">
    <property type="nucleotide sequence ID" value="NC_041875.1"/>
</dbReference>
<accession>A0A0U4KNR9</accession>
<organism evidence="2 3">
    <name type="scientific">Arthrobacter phage Jasmine</name>
    <dbReference type="NCBI Taxonomy" id="1772302"/>
    <lineage>
        <taxon>Viruses</taxon>
        <taxon>Duplodnaviria</taxon>
        <taxon>Heunggongvirae</taxon>
        <taxon>Uroviricota</taxon>
        <taxon>Caudoviricetes</taxon>
        <taxon>Jasminevirus</taxon>
        <taxon>Jasminevirus jasmine</taxon>
    </lineage>
</organism>
<keyword evidence="1" id="KW-0472">Membrane</keyword>
<dbReference type="EMBL" id="KU160650">
    <property type="protein sequence ID" value="ALY09304.1"/>
    <property type="molecule type" value="Genomic_DNA"/>
</dbReference>
<dbReference type="GeneID" id="40069842"/>
<feature type="transmembrane region" description="Helical" evidence="1">
    <location>
        <begin position="44"/>
        <end position="63"/>
    </location>
</feature>
<evidence type="ECO:0000313" key="3">
    <source>
        <dbReference type="Proteomes" id="UP000224503"/>
    </source>
</evidence>
<evidence type="ECO:0000256" key="1">
    <source>
        <dbReference type="SAM" id="Phobius"/>
    </source>
</evidence>
<keyword evidence="1" id="KW-1133">Transmembrane helix</keyword>
<dbReference type="Proteomes" id="UP000224503">
    <property type="component" value="Segment"/>
</dbReference>
<dbReference type="KEGG" id="vg:40069842"/>
<name>A0A0U4KNR9_9CAUD</name>